<keyword evidence="3" id="KW-0677">Repeat</keyword>
<dbReference type="SUPFAM" id="SSF50978">
    <property type="entry name" value="WD40 repeat-like"/>
    <property type="match status" value="1"/>
</dbReference>
<evidence type="ECO:0000313" key="7">
    <source>
        <dbReference type="Proteomes" id="UP000504630"/>
    </source>
</evidence>
<gene>
    <name evidence="8" type="primary">LOC115013796</name>
</gene>
<dbReference type="GO" id="GO:0051301">
    <property type="term" value="P:cell division"/>
    <property type="evidence" value="ECO:0007669"/>
    <property type="project" value="UniProtKB-KW"/>
</dbReference>
<dbReference type="Proteomes" id="UP000504630">
    <property type="component" value="Chromosome 9"/>
</dbReference>
<dbReference type="PROSITE" id="PS50294">
    <property type="entry name" value="WD_REPEATS_REGION"/>
    <property type="match status" value="1"/>
</dbReference>
<dbReference type="InterPro" id="IPR033010">
    <property type="entry name" value="Cdc20/Fizzy"/>
</dbReference>
<feature type="repeat" description="WD" evidence="4">
    <location>
        <begin position="551"/>
        <end position="584"/>
    </location>
</feature>
<dbReference type="InterPro" id="IPR001680">
    <property type="entry name" value="WD40_rpt"/>
</dbReference>
<dbReference type="AlphaFoldDB" id="A0A6J2QFW3"/>
<feature type="region of interest" description="Disordered" evidence="5">
    <location>
        <begin position="145"/>
        <end position="164"/>
    </location>
</feature>
<evidence type="ECO:0000259" key="6">
    <source>
        <dbReference type="Pfam" id="PF24807"/>
    </source>
</evidence>
<reference evidence="8" key="1">
    <citation type="submission" date="2025-08" db="UniProtKB">
        <authorList>
            <consortium name="RefSeq"/>
        </authorList>
    </citation>
    <scope>IDENTIFICATION</scope>
</reference>
<organism evidence="7 8">
    <name type="scientific">Cottoperca gobio</name>
    <name type="common">Frogmouth</name>
    <name type="synonym">Aphritis gobio</name>
    <dbReference type="NCBI Taxonomy" id="56716"/>
    <lineage>
        <taxon>Eukaryota</taxon>
        <taxon>Metazoa</taxon>
        <taxon>Chordata</taxon>
        <taxon>Craniata</taxon>
        <taxon>Vertebrata</taxon>
        <taxon>Euteleostomi</taxon>
        <taxon>Actinopterygii</taxon>
        <taxon>Neopterygii</taxon>
        <taxon>Teleostei</taxon>
        <taxon>Neoteleostei</taxon>
        <taxon>Acanthomorphata</taxon>
        <taxon>Eupercaria</taxon>
        <taxon>Perciformes</taxon>
        <taxon>Notothenioidei</taxon>
        <taxon>Bovichtidae</taxon>
        <taxon>Cottoperca</taxon>
    </lineage>
</organism>
<dbReference type="InParanoid" id="A0A6J2QFW3"/>
<dbReference type="Pfam" id="PF24807">
    <property type="entry name" value="WD40_CDC20-Fz"/>
    <property type="match status" value="1"/>
</dbReference>
<evidence type="ECO:0000256" key="5">
    <source>
        <dbReference type="SAM" id="MobiDB-lite"/>
    </source>
</evidence>
<evidence type="ECO:0000256" key="4">
    <source>
        <dbReference type="PROSITE-ProRule" id="PRU00221"/>
    </source>
</evidence>
<evidence type="ECO:0000256" key="2">
    <source>
        <dbReference type="ARBA" id="ARBA00022574"/>
    </source>
</evidence>
<evidence type="ECO:0000313" key="8">
    <source>
        <dbReference type="RefSeq" id="XP_029296167.1"/>
    </source>
</evidence>
<feature type="repeat" description="WD" evidence="4">
    <location>
        <begin position="414"/>
        <end position="446"/>
    </location>
</feature>
<keyword evidence="2 4" id="KW-0853">WD repeat</keyword>
<dbReference type="GO" id="GO:0005680">
    <property type="term" value="C:anaphase-promoting complex"/>
    <property type="evidence" value="ECO:0007669"/>
    <property type="project" value="TreeGrafter"/>
</dbReference>
<dbReference type="RefSeq" id="XP_029296167.1">
    <property type="nucleotide sequence ID" value="XM_029440307.1"/>
</dbReference>
<dbReference type="Gene3D" id="2.130.10.10">
    <property type="entry name" value="YVTN repeat-like/Quinoprotein amine dehydrogenase"/>
    <property type="match status" value="1"/>
</dbReference>
<dbReference type="KEGG" id="cgob:115013796"/>
<dbReference type="GO" id="GO:1905786">
    <property type="term" value="P:positive regulation of anaphase-promoting complex-dependent catabolic process"/>
    <property type="evidence" value="ECO:0007669"/>
    <property type="project" value="TreeGrafter"/>
</dbReference>
<dbReference type="InterPro" id="IPR015943">
    <property type="entry name" value="WD40/YVTN_repeat-like_dom_sf"/>
</dbReference>
<dbReference type="GO" id="GO:1990757">
    <property type="term" value="F:ubiquitin ligase activator activity"/>
    <property type="evidence" value="ECO:0007669"/>
    <property type="project" value="TreeGrafter"/>
</dbReference>
<dbReference type="GeneID" id="115013796"/>
<dbReference type="GO" id="GO:0010997">
    <property type="term" value="F:anaphase-promoting complex binding"/>
    <property type="evidence" value="ECO:0007669"/>
    <property type="project" value="InterPro"/>
</dbReference>
<dbReference type="OrthoDB" id="10263272at2759"/>
<dbReference type="InterPro" id="IPR056150">
    <property type="entry name" value="WD40_CDC20-Fz"/>
</dbReference>
<dbReference type="PANTHER" id="PTHR19918:SF4">
    <property type="entry name" value="CELL DIVISION CYCLE PROTEIN 20 HOMOLOG B"/>
    <property type="match status" value="1"/>
</dbReference>
<protein>
    <submittedName>
        <fullName evidence="8">Cell division cycle protein 20 homolog B-like</fullName>
    </submittedName>
</protein>
<feature type="domain" description="CDC20/Fizzy WD40" evidence="6">
    <location>
        <begin position="281"/>
        <end position="582"/>
    </location>
</feature>
<evidence type="ECO:0000256" key="1">
    <source>
        <dbReference type="ARBA" id="ARBA00006445"/>
    </source>
</evidence>
<comment type="similarity">
    <text evidence="1">Belongs to the WD repeat CDC20/Fizzy family.</text>
</comment>
<dbReference type="InterPro" id="IPR036322">
    <property type="entry name" value="WD40_repeat_dom_sf"/>
</dbReference>
<keyword evidence="7" id="KW-1185">Reference proteome</keyword>
<evidence type="ECO:0000256" key="3">
    <source>
        <dbReference type="ARBA" id="ARBA00022737"/>
    </source>
</evidence>
<dbReference type="PROSITE" id="PS50082">
    <property type="entry name" value="WD_REPEATS_2"/>
    <property type="match status" value="3"/>
</dbReference>
<dbReference type="PANTHER" id="PTHR19918">
    <property type="entry name" value="CELL DIVISION CYCLE 20 CDC20 FIZZY -RELATED"/>
    <property type="match status" value="1"/>
</dbReference>
<proteinExistence type="inferred from homology"/>
<dbReference type="SMART" id="SM00320">
    <property type="entry name" value="WD40"/>
    <property type="match status" value="6"/>
</dbReference>
<name>A0A6J2QFW3_COTGO</name>
<sequence>MEVAGGENVRCSRRSAHLAPEQLIIKTKLEMKLTGGESNDLDNMRRMLRDFVGKRRHCPFKTESSTRFFRMIPRTNAVASCRTLSTDSSARQNRTTFPSGFTRNFQKFHLGIFCTESETQHISKRSLMGQNDAHDVSYRSFRRRITQRSSSEGPAASTPLATGRRCESRFELDTVCQTLELDSPPRHHEPAQRDLQGNLQETALAGISHCGGVQNPLCTFTARGWPDTENVPQQGRVWRSAVQEQGNARQAGSDGRRHALQPFDVLDNTSVNQQGKSVMMLAAPSLLNDYYTNLLDYSCNGMIALALGSSVYLWNSETRALVGYLDPSPQPGQAYIQTISCLSWSRDGRTLCIGTRRGEIQLWDVEQKQNMRCLPSHLSVVRALSWKQQLLSSGSVLGRIHHFDPRAATPLVGAAVQKEAICSLQWSPGEDWLASGSTEGLLCIWDSDITGVTRSRQPITTIKQPSAVKAMGWCPWQRKMIATGGGWKDGELRIWDTDSGTCVTSANTKSQICSLRWAEKKRYLVTGHGRPHHQVNCWSWECPSLSPVYQLRGHSHRVLHLAINPDSTQMFSAGADQRFHIWDM</sequence>
<dbReference type="GO" id="GO:0031145">
    <property type="term" value="P:anaphase-promoting complex-dependent catabolic process"/>
    <property type="evidence" value="ECO:0007669"/>
    <property type="project" value="TreeGrafter"/>
</dbReference>
<accession>A0A6J2QFW3</accession>
<feature type="repeat" description="WD" evidence="4">
    <location>
        <begin position="332"/>
        <end position="373"/>
    </location>
</feature>